<name>A0A0D8YBJ4_DICVI</name>
<evidence type="ECO:0000256" key="3">
    <source>
        <dbReference type="PIRSR" id="PIRSR600246-3"/>
    </source>
</evidence>
<dbReference type="InterPro" id="IPR000246">
    <property type="entry name" value="Peptidase_T2"/>
</dbReference>
<dbReference type="CDD" id="cd04514">
    <property type="entry name" value="Taspase1_like"/>
    <property type="match status" value="1"/>
</dbReference>
<protein>
    <submittedName>
        <fullName evidence="4">Asparaginase</fullName>
    </submittedName>
</protein>
<dbReference type="InterPro" id="IPR037464">
    <property type="entry name" value="Taspase1"/>
</dbReference>
<dbReference type="GO" id="GO:0051604">
    <property type="term" value="P:protein maturation"/>
    <property type="evidence" value="ECO:0007669"/>
    <property type="project" value="TreeGrafter"/>
</dbReference>
<dbReference type="AlphaFoldDB" id="A0A0D8YBJ4"/>
<dbReference type="EMBL" id="KN716152">
    <property type="protein sequence ID" value="KJH53394.1"/>
    <property type="molecule type" value="Genomic_DNA"/>
</dbReference>
<dbReference type="Gene3D" id="3.60.20.30">
    <property type="entry name" value="(Glycosyl)asparaginase"/>
    <property type="match status" value="1"/>
</dbReference>
<dbReference type="GO" id="GO:0005737">
    <property type="term" value="C:cytoplasm"/>
    <property type="evidence" value="ECO:0007669"/>
    <property type="project" value="TreeGrafter"/>
</dbReference>
<accession>A0A0D8YBJ4</accession>
<organism evidence="4 5">
    <name type="scientific">Dictyocaulus viviparus</name>
    <name type="common">Bovine lungworm</name>
    <dbReference type="NCBI Taxonomy" id="29172"/>
    <lineage>
        <taxon>Eukaryota</taxon>
        <taxon>Metazoa</taxon>
        <taxon>Ecdysozoa</taxon>
        <taxon>Nematoda</taxon>
        <taxon>Chromadorea</taxon>
        <taxon>Rhabditida</taxon>
        <taxon>Rhabditina</taxon>
        <taxon>Rhabditomorpha</taxon>
        <taxon>Strongyloidea</taxon>
        <taxon>Metastrongylidae</taxon>
        <taxon>Dictyocaulus</taxon>
    </lineage>
</organism>
<evidence type="ECO:0000313" key="4">
    <source>
        <dbReference type="EMBL" id="KJH53394.1"/>
    </source>
</evidence>
<sequence>MICCLCVGFQFDRLLSIACSDALRGDDMDVVSAVSTLEDNPLFNCGFGSNPTMDGSVECEAGFMTSDGFRFGGVGVVSRLKHPSKVARAIAYSNDNNGLVLPMVLVGSGAENWAEKRGFTLNSPNALVGTKTKEIWKKARNAFARVSDSDEKSMDTVGAVSVMDDVVEACTSSGGLILKSPGRLGQCTIFGSGTWAEKRADKCIGMTVSGCGEAITRADFSRSLSKLLLTRASDELPSEVVRKFLEHEFLNSDLMSSISPNRLYAGGLAILKEEENRCELLVFHNTPVLPFAFRRGSVVKKSLSQLPPGSKILVESYMC</sequence>
<evidence type="ECO:0000256" key="1">
    <source>
        <dbReference type="ARBA" id="ARBA00010872"/>
    </source>
</evidence>
<reference evidence="4 5" key="1">
    <citation type="submission" date="2013-11" db="EMBL/GenBank/DDBJ databases">
        <title>Draft genome of the bovine lungworm Dictyocaulus viviparus.</title>
        <authorList>
            <person name="Mitreva M."/>
        </authorList>
    </citation>
    <scope>NUCLEOTIDE SEQUENCE [LARGE SCALE GENOMIC DNA]</scope>
    <source>
        <strain evidence="4 5">HannoverDv2000</strain>
    </source>
</reference>
<comment type="similarity">
    <text evidence="1">Belongs to the Ntn-hydrolase family.</text>
</comment>
<dbReference type="Pfam" id="PF01112">
    <property type="entry name" value="Asparaginase_2"/>
    <property type="match status" value="1"/>
</dbReference>
<proteinExistence type="inferred from homology"/>
<feature type="site" description="Cleavage; by autolysis" evidence="3">
    <location>
        <begin position="155"/>
        <end position="156"/>
    </location>
</feature>
<dbReference type="SUPFAM" id="SSF56235">
    <property type="entry name" value="N-terminal nucleophile aminohydrolases (Ntn hydrolases)"/>
    <property type="match status" value="1"/>
</dbReference>
<dbReference type="GO" id="GO:0004298">
    <property type="term" value="F:threonine-type endopeptidase activity"/>
    <property type="evidence" value="ECO:0007669"/>
    <property type="project" value="InterPro"/>
</dbReference>
<dbReference type="OrthoDB" id="77601at2759"/>
<keyword evidence="5" id="KW-1185">Reference proteome</keyword>
<reference evidence="5" key="2">
    <citation type="journal article" date="2016" name="Sci. Rep.">
        <title>Dictyocaulus viviparus genome, variome and transcriptome elucidate lungworm biology and support future intervention.</title>
        <authorList>
            <person name="McNulty S.N."/>
            <person name="Strube C."/>
            <person name="Rosa B.A."/>
            <person name="Martin J.C."/>
            <person name="Tyagi R."/>
            <person name="Choi Y.J."/>
            <person name="Wang Q."/>
            <person name="Hallsworth Pepin K."/>
            <person name="Zhang X."/>
            <person name="Ozersky P."/>
            <person name="Wilson R.K."/>
            <person name="Sternberg P.W."/>
            <person name="Gasser R.B."/>
            <person name="Mitreva M."/>
        </authorList>
    </citation>
    <scope>NUCLEOTIDE SEQUENCE [LARGE SCALE GENOMIC DNA]</scope>
    <source>
        <strain evidence="5">HannoverDv2000</strain>
    </source>
</reference>
<feature type="active site" description="Nucleophile" evidence="2">
    <location>
        <position position="156"/>
    </location>
</feature>
<evidence type="ECO:0000256" key="2">
    <source>
        <dbReference type="PIRSR" id="PIRSR600246-1"/>
    </source>
</evidence>
<evidence type="ECO:0000313" key="5">
    <source>
        <dbReference type="Proteomes" id="UP000053766"/>
    </source>
</evidence>
<dbReference type="PANTHER" id="PTHR10188">
    <property type="entry name" value="L-ASPARAGINASE"/>
    <property type="match status" value="1"/>
</dbReference>
<dbReference type="PANTHER" id="PTHR10188:SF8">
    <property type="entry name" value="THREONINE ASPARTASE 1"/>
    <property type="match status" value="1"/>
</dbReference>
<dbReference type="STRING" id="29172.A0A0D8YBJ4"/>
<dbReference type="InterPro" id="IPR029055">
    <property type="entry name" value="Ntn_hydrolases_N"/>
</dbReference>
<dbReference type="Proteomes" id="UP000053766">
    <property type="component" value="Unassembled WGS sequence"/>
</dbReference>
<gene>
    <name evidence="4" type="ORF">DICVIV_00332</name>
</gene>